<dbReference type="EMBL" id="ML996705">
    <property type="protein sequence ID" value="KAF2396921.1"/>
    <property type="molecule type" value="Genomic_DNA"/>
</dbReference>
<keyword evidence="2" id="KW-0812">Transmembrane</keyword>
<evidence type="ECO:0000256" key="2">
    <source>
        <dbReference type="SAM" id="Phobius"/>
    </source>
</evidence>
<feature type="transmembrane region" description="Helical" evidence="2">
    <location>
        <begin position="70"/>
        <end position="92"/>
    </location>
</feature>
<gene>
    <name evidence="3" type="ORF">EJ06DRAFT_551416</name>
</gene>
<organism evidence="3 4">
    <name type="scientific">Trichodelitschia bisporula</name>
    <dbReference type="NCBI Taxonomy" id="703511"/>
    <lineage>
        <taxon>Eukaryota</taxon>
        <taxon>Fungi</taxon>
        <taxon>Dikarya</taxon>
        <taxon>Ascomycota</taxon>
        <taxon>Pezizomycotina</taxon>
        <taxon>Dothideomycetes</taxon>
        <taxon>Dothideomycetes incertae sedis</taxon>
        <taxon>Phaeotrichales</taxon>
        <taxon>Phaeotrichaceae</taxon>
        <taxon>Trichodelitschia</taxon>
    </lineage>
</organism>
<feature type="transmembrane region" description="Helical" evidence="2">
    <location>
        <begin position="37"/>
        <end position="58"/>
    </location>
</feature>
<dbReference type="AlphaFoldDB" id="A0A6G1HLZ4"/>
<accession>A0A6G1HLZ4</accession>
<feature type="region of interest" description="Disordered" evidence="1">
    <location>
        <begin position="162"/>
        <end position="185"/>
    </location>
</feature>
<name>A0A6G1HLZ4_9PEZI</name>
<reference evidence="3" key="1">
    <citation type="journal article" date="2020" name="Stud. Mycol.">
        <title>101 Dothideomycetes genomes: a test case for predicting lifestyles and emergence of pathogens.</title>
        <authorList>
            <person name="Haridas S."/>
            <person name="Albert R."/>
            <person name="Binder M."/>
            <person name="Bloem J."/>
            <person name="Labutti K."/>
            <person name="Salamov A."/>
            <person name="Andreopoulos B."/>
            <person name="Baker S."/>
            <person name="Barry K."/>
            <person name="Bills G."/>
            <person name="Bluhm B."/>
            <person name="Cannon C."/>
            <person name="Castanera R."/>
            <person name="Culley D."/>
            <person name="Daum C."/>
            <person name="Ezra D."/>
            <person name="Gonzalez J."/>
            <person name="Henrissat B."/>
            <person name="Kuo A."/>
            <person name="Liang C."/>
            <person name="Lipzen A."/>
            <person name="Lutzoni F."/>
            <person name="Magnuson J."/>
            <person name="Mondo S."/>
            <person name="Nolan M."/>
            <person name="Ohm R."/>
            <person name="Pangilinan J."/>
            <person name="Park H.-J."/>
            <person name="Ramirez L."/>
            <person name="Alfaro M."/>
            <person name="Sun H."/>
            <person name="Tritt A."/>
            <person name="Yoshinaga Y."/>
            <person name="Zwiers L.-H."/>
            <person name="Turgeon B."/>
            <person name="Goodwin S."/>
            <person name="Spatafora J."/>
            <person name="Crous P."/>
            <person name="Grigoriev I."/>
        </authorList>
    </citation>
    <scope>NUCLEOTIDE SEQUENCE</scope>
    <source>
        <strain evidence="3">CBS 262.69</strain>
    </source>
</reference>
<keyword evidence="2" id="KW-0472">Membrane</keyword>
<protein>
    <submittedName>
        <fullName evidence="3">Uncharacterized protein</fullName>
    </submittedName>
</protein>
<feature type="transmembrane region" description="Helical" evidence="2">
    <location>
        <begin position="136"/>
        <end position="156"/>
    </location>
</feature>
<feature type="transmembrane region" description="Helical" evidence="2">
    <location>
        <begin position="112"/>
        <end position="130"/>
    </location>
</feature>
<dbReference type="Proteomes" id="UP000799640">
    <property type="component" value="Unassembled WGS sequence"/>
</dbReference>
<evidence type="ECO:0000256" key="1">
    <source>
        <dbReference type="SAM" id="MobiDB-lite"/>
    </source>
</evidence>
<evidence type="ECO:0000313" key="4">
    <source>
        <dbReference type="Proteomes" id="UP000799640"/>
    </source>
</evidence>
<proteinExistence type="predicted"/>
<keyword evidence="2" id="KW-1133">Transmembrane helix</keyword>
<keyword evidence="4" id="KW-1185">Reference proteome</keyword>
<sequence>MAPTLHIRDSGKFELLDDSASVVYTIRLKKRIIYPLWTLRTALFGTLLVNFCTGFMYLSKDSHRTKTIVMGVFGTLLLAGCLLPQLFMFYSFYRKPDTWTPLHSLKFEAAQVVLWTPFFIMLCVLYGLRYEVFGDAIFSTVVYLTTWGLVAYSTVLHFKSKKQMGRGGGNRKSTATKLDAMPAQA</sequence>
<evidence type="ECO:0000313" key="3">
    <source>
        <dbReference type="EMBL" id="KAF2396921.1"/>
    </source>
</evidence>